<evidence type="ECO:0000313" key="1">
    <source>
        <dbReference type="EMBL" id="NMF06685.1"/>
    </source>
</evidence>
<proteinExistence type="predicted"/>
<dbReference type="EMBL" id="JABAGD010000038">
    <property type="protein sequence ID" value="NMF06685.1"/>
    <property type="molecule type" value="Genomic_DNA"/>
</dbReference>
<name>A0A7X9SRH1_CLOBE</name>
<protein>
    <submittedName>
        <fullName evidence="1">Uncharacterized protein</fullName>
    </submittedName>
</protein>
<dbReference type="AlphaFoldDB" id="A0A7X9SRH1"/>
<evidence type="ECO:0000313" key="2">
    <source>
        <dbReference type="Proteomes" id="UP000587880"/>
    </source>
</evidence>
<dbReference type="Proteomes" id="UP000587880">
    <property type="component" value="Unassembled WGS sequence"/>
</dbReference>
<dbReference type="RefSeq" id="WP_168982715.1">
    <property type="nucleotide sequence ID" value="NZ_JABAGD010000038.1"/>
</dbReference>
<gene>
    <name evidence="1" type="ORF">HF849_18440</name>
</gene>
<sequence length="89" mass="10052">MAGKEPQRFLKVILNMMKVKFGSSSEAPLTCDCISSFSFDDDSDIYNIQTNSECMTIGKNLMLSPTFPLSHTVREAFTSYGVPLMYIYF</sequence>
<reference evidence="1 2" key="1">
    <citation type="submission" date="2020-04" db="EMBL/GenBank/DDBJ databases">
        <authorList>
            <person name="Hitch T.C.A."/>
            <person name="Wylensek D."/>
            <person name="Clavel T."/>
        </authorList>
    </citation>
    <scope>NUCLEOTIDE SEQUENCE [LARGE SCALE GENOMIC DNA]</scope>
    <source>
        <strain evidence="1 2">WB01_NA02</strain>
    </source>
</reference>
<comment type="caution">
    <text evidence="1">The sequence shown here is derived from an EMBL/GenBank/DDBJ whole genome shotgun (WGS) entry which is preliminary data.</text>
</comment>
<accession>A0A7X9SRH1</accession>
<organism evidence="1 2">
    <name type="scientific">Clostridium beijerinckii</name>
    <name type="common">Clostridium MP</name>
    <dbReference type="NCBI Taxonomy" id="1520"/>
    <lineage>
        <taxon>Bacteria</taxon>
        <taxon>Bacillati</taxon>
        <taxon>Bacillota</taxon>
        <taxon>Clostridia</taxon>
        <taxon>Eubacteriales</taxon>
        <taxon>Clostridiaceae</taxon>
        <taxon>Clostridium</taxon>
    </lineage>
</organism>